<dbReference type="RefSeq" id="WP_070992214.1">
    <property type="nucleotide sequence ID" value="NZ_CBCSHD010000005.1"/>
</dbReference>
<dbReference type="Proteomes" id="UP000180253">
    <property type="component" value="Unassembled WGS sequence"/>
</dbReference>
<sequence>MNTKQLLYAVILALPAVMTGCSTSQLASFAVDEAINTAAAFGRKLSVQKSFLTTSTLIFYPNGVPNDINTLPVLREESLKLIQENLNIQAELLIETINQEASFVSELLGKEVFLANEPVFEIKNSNKAVAYVGSSNIITVDVKVLQGIYRGVVINTVASLGDRCDLSDDVCQLEALKMVISASESYREQTSVKAIHKGSSLLSFLSASPSNMNELQRLLEEQMATSLSRLGKETMSVESARRYDDAILFLIAHELGHIVLNHYERKEQGESQYELELEADRFSAVVSTLVRNKDVKPRSRALTMIDGVGYQSSFGGPMCRVDYNHTSKGYSDFLEFGFVLAGFDLTSTDYPSVALRSNTARAITQAMMQSIGSVQKMLGECDGKPGLPDEPIDLTLEKYKARLISDITEYKEKLAERSYHQDWWKRNIQRNEDLLAEFRTLSLVYKNYIKRLN</sequence>
<keyword evidence="1" id="KW-0732">Signal</keyword>
<name>A0A1S1N7F3_9GAMM</name>
<dbReference type="EMBL" id="MNAN01000031">
    <property type="protein sequence ID" value="OHU95404.1"/>
    <property type="molecule type" value="Genomic_DNA"/>
</dbReference>
<dbReference type="STRING" id="327939.BIW53_11885"/>
<evidence type="ECO:0000256" key="1">
    <source>
        <dbReference type="SAM" id="SignalP"/>
    </source>
</evidence>
<protein>
    <submittedName>
        <fullName evidence="2">Uncharacterized protein</fullName>
    </submittedName>
</protein>
<reference evidence="2 3" key="1">
    <citation type="submission" date="2016-10" db="EMBL/GenBank/DDBJ databases">
        <title>Pseudoalteromonas amylolytica sp. nov., isolated from the surface seawater.</title>
        <authorList>
            <person name="Wu Y.-H."/>
            <person name="Cheng H."/>
            <person name="Jin X.-B."/>
            <person name="Wang C.-S."/>
            <person name="Xu X.-W."/>
        </authorList>
    </citation>
    <scope>NUCLEOTIDE SEQUENCE [LARGE SCALE GENOMIC DNA]</scope>
    <source>
        <strain evidence="2 3">JCM 12483</strain>
    </source>
</reference>
<accession>A0A1S1N7F3</accession>
<gene>
    <name evidence="2" type="ORF">BIW53_11885</name>
</gene>
<evidence type="ECO:0000313" key="2">
    <source>
        <dbReference type="EMBL" id="OHU95404.1"/>
    </source>
</evidence>
<proteinExistence type="predicted"/>
<evidence type="ECO:0000313" key="3">
    <source>
        <dbReference type="Proteomes" id="UP000180253"/>
    </source>
</evidence>
<feature type="chain" id="PRO_5010320178" evidence="1">
    <location>
        <begin position="28"/>
        <end position="453"/>
    </location>
</feature>
<keyword evidence="3" id="KW-1185">Reference proteome</keyword>
<dbReference type="AlphaFoldDB" id="A0A1S1N7F3"/>
<feature type="signal peptide" evidence="1">
    <location>
        <begin position="1"/>
        <end position="27"/>
    </location>
</feature>
<dbReference type="OrthoDB" id="9794834at2"/>
<dbReference type="PROSITE" id="PS51257">
    <property type="entry name" value="PROKAR_LIPOPROTEIN"/>
    <property type="match status" value="1"/>
</dbReference>
<comment type="caution">
    <text evidence="2">The sequence shown here is derived from an EMBL/GenBank/DDBJ whole genome shotgun (WGS) entry which is preliminary data.</text>
</comment>
<organism evidence="2 3">
    <name type="scientific">Pseudoalteromonas byunsanensis</name>
    <dbReference type="NCBI Taxonomy" id="327939"/>
    <lineage>
        <taxon>Bacteria</taxon>
        <taxon>Pseudomonadati</taxon>
        <taxon>Pseudomonadota</taxon>
        <taxon>Gammaproteobacteria</taxon>
        <taxon>Alteromonadales</taxon>
        <taxon>Pseudoalteromonadaceae</taxon>
        <taxon>Pseudoalteromonas</taxon>
    </lineage>
</organism>